<name>A0A7C3MRU8_DICTH</name>
<dbReference type="Pfam" id="PF06835">
    <property type="entry name" value="LptC"/>
    <property type="match status" value="1"/>
</dbReference>
<dbReference type="InterPro" id="IPR052363">
    <property type="entry name" value="LPS_export_LptC"/>
</dbReference>
<dbReference type="PANTHER" id="PTHR37481">
    <property type="entry name" value="LIPOPOLYSACCHARIDE EXPORT SYSTEM PROTEIN LPTC"/>
    <property type="match status" value="1"/>
</dbReference>
<dbReference type="GO" id="GO:0015920">
    <property type="term" value="P:lipopolysaccharide transport"/>
    <property type="evidence" value="ECO:0007669"/>
    <property type="project" value="TreeGrafter"/>
</dbReference>
<dbReference type="AlphaFoldDB" id="A0A7C3MRU8"/>
<dbReference type="GO" id="GO:0017089">
    <property type="term" value="F:glycolipid transfer activity"/>
    <property type="evidence" value="ECO:0007669"/>
    <property type="project" value="TreeGrafter"/>
</dbReference>
<dbReference type="GO" id="GO:0030288">
    <property type="term" value="C:outer membrane-bounded periplasmic space"/>
    <property type="evidence" value="ECO:0007669"/>
    <property type="project" value="TreeGrafter"/>
</dbReference>
<dbReference type="Gene3D" id="2.60.450.10">
    <property type="entry name" value="Lipopolysaccharide (LPS) transport protein A like domain"/>
    <property type="match status" value="1"/>
</dbReference>
<accession>A0A7C3MRU8</accession>
<dbReference type="GO" id="GO:0005886">
    <property type="term" value="C:plasma membrane"/>
    <property type="evidence" value="ECO:0007669"/>
    <property type="project" value="TreeGrafter"/>
</dbReference>
<reference evidence="1" key="1">
    <citation type="journal article" date="2020" name="mSystems">
        <title>Genome- and Community-Level Interaction Insights into Carbon Utilization and Element Cycling Functions of Hydrothermarchaeota in Hydrothermal Sediment.</title>
        <authorList>
            <person name="Zhou Z."/>
            <person name="Liu Y."/>
            <person name="Xu W."/>
            <person name="Pan J."/>
            <person name="Luo Z.H."/>
            <person name="Li M."/>
        </authorList>
    </citation>
    <scope>NUCLEOTIDE SEQUENCE [LARGE SCALE GENOMIC DNA]</scope>
    <source>
        <strain evidence="1">SpSt-81</strain>
    </source>
</reference>
<comment type="caution">
    <text evidence="1">The sequence shown here is derived from an EMBL/GenBank/DDBJ whole genome shotgun (WGS) entry which is preliminary data.</text>
</comment>
<protein>
    <recommendedName>
        <fullName evidence="2">LPS export ABC transporter periplasmic protein LptC</fullName>
    </recommendedName>
</protein>
<sequence>MRRTIFLSILILVVLIAWGGSYYLFPPQKEEVSSNYEKPGIYAKKVHLKGRDEGNLSWEISADNLSIDLNYRKFLFEGNIDGKVYRDNKLSLYIKTEKAEVDRDKKIMKIPDRLYFETEDGYVGEAREGVWYFDTGEFVSTKGRVRFEKRGEFKAEADIFRFDSKEGKADFEGNVVIEVLY</sequence>
<evidence type="ECO:0000313" key="1">
    <source>
        <dbReference type="EMBL" id="HFX14066.1"/>
    </source>
</evidence>
<dbReference type="EMBL" id="DTIN01000033">
    <property type="protein sequence ID" value="HFX14066.1"/>
    <property type="molecule type" value="Genomic_DNA"/>
</dbReference>
<dbReference type="InterPro" id="IPR010664">
    <property type="entry name" value="LipoPS_assembly_LptC-rel"/>
</dbReference>
<proteinExistence type="predicted"/>
<gene>
    <name evidence="1" type="ORF">ENW00_07985</name>
</gene>
<evidence type="ECO:0008006" key="2">
    <source>
        <dbReference type="Google" id="ProtNLM"/>
    </source>
</evidence>
<dbReference type="PANTHER" id="PTHR37481:SF1">
    <property type="entry name" value="LIPOPOLYSACCHARIDE EXPORT SYSTEM PROTEIN LPTC"/>
    <property type="match status" value="1"/>
</dbReference>
<organism evidence="1">
    <name type="scientific">Dictyoglomus thermophilum</name>
    <dbReference type="NCBI Taxonomy" id="14"/>
    <lineage>
        <taxon>Bacteria</taxon>
        <taxon>Pseudomonadati</taxon>
        <taxon>Dictyoglomota</taxon>
        <taxon>Dictyoglomia</taxon>
        <taxon>Dictyoglomales</taxon>
        <taxon>Dictyoglomaceae</taxon>
        <taxon>Dictyoglomus</taxon>
    </lineage>
</organism>